<keyword evidence="1" id="KW-1185">Reference proteome</keyword>
<sequence length="85" mass="10297">MRINEYIWIPIITYDHIKSFIPTIDDVLTRTTLEEFVYIMPNEEEINMAYNISDNLDLNQTQKQLKHLDIKEYIKDDLFNYKNPV</sequence>
<proteinExistence type="predicted"/>
<accession>A0A0K0ETN5</accession>
<dbReference type="WBParaSite" id="mrna-37">
    <property type="protein sequence ID" value="mrna-37"/>
    <property type="gene ID" value="nbisL1-mrna-37"/>
</dbReference>
<dbReference type="AlphaFoldDB" id="A0A0K0ETN5"/>
<protein>
    <submittedName>
        <fullName evidence="2">Group-specific protein</fullName>
    </submittedName>
</protein>
<dbReference type="Proteomes" id="UP000035681">
    <property type="component" value="Unplaced"/>
</dbReference>
<organism evidence="2">
    <name type="scientific">Strongyloides stercoralis</name>
    <name type="common">Threadworm</name>
    <dbReference type="NCBI Taxonomy" id="6248"/>
    <lineage>
        <taxon>Eukaryota</taxon>
        <taxon>Metazoa</taxon>
        <taxon>Ecdysozoa</taxon>
        <taxon>Nematoda</taxon>
        <taxon>Chromadorea</taxon>
        <taxon>Rhabditida</taxon>
        <taxon>Tylenchina</taxon>
        <taxon>Panagrolaimomorpha</taxon>
        <taxon>Strongyloidoidea</taxon>
        <taxon>Strongyloididae</taxon>
        <taxon>Strongyloides</taxon>
    </lineage>
</organism>
<reference evidence="2" key="1">
    <citation type="submission" date="2015-08" db="UniProtKB">
        <authorList>
            <consortium name="WormBaseParasite"/>
        </authorList>
    </citation>
    <scope>IDENTIFICATION</scope>
</reference>
<name>A0A0K0ETN5_STRER</name>
<evidence type="ECO:0000313" key="1">
    <source>
        <dbReference type="Proteomes" id="UP000035681"/>
    </source>
</evidence>
<evidence type="ECO:0000313" key="2">
    <source>
        <dbReference type="WBParaSite" id="SSTP_0001281100.1"/>
    </source>
</evidence>
<dbReference type="WBParaSite" id="SSTP_0001281100.1">
    <property type="protein sequence ID" value="SSTP_0001281100.1"/>
    <property type="gene ID" value="SSTP_0001281100"/>
</dbReference>